<dbReference type="RefSeq" id="WP_185371825.1">
    <property type="nucleotide sequence ID" value="NZ_JAARRM010000001.1"/>
</dbReference>
<dbReference type="Proteomes" id="UP000559885">
    <property type="component" value="Unassembled WGS sequence"/>
</dbReference>
<dbReference type="EMBL" id="JAARRM010000001">
    <property type="protein sequence ID" value="MBC1520229.1"/>
    <property type="molecule type" value="Genomic_DNA"/>
</dbReference>
<dbReference type="AlphaFoldDB" id="A0A841ZHM7"/>
<reference evidence="1 2" key="1">
    <citation type="submission" date="2020-03" db="EMBL/GenBank/DDBJ databases">
        <title>Soil Listeria distribution.</title>
        <authorList>
            <person name="Liao J."/>
            <person name="Wiedmann M."/>
        </authorList>
    </citation>
    <scope>NUCLEOTIDE SEQUENCE [LARGE SCALE GENOMIC DNA]</scope>
    <source>
        <strain evidence="1 2">FSL L7-1507</strain>
    </source>
</reference>
<name>A0A841ZHM7_9LIST</name>
<organism evidence="1 2">
    <name type="scientific">Listeria aquatica</name>
    <dbReference type="NCBI Taxonomy" id="1494960"/>
    <lineage>
        <taxon>Bacteria</taxon>
        <taxon>Bacillati</taxon>
        <taxon>Bacillota</taxon>
        <taxon>Bacilli</taxon>
        <taxon>Bacillales</taxon>
        <taxon>Listeriaceae</taxon>
        <taxon>Listeria</taxon>
    </lineage>
</organism>
<sequence length="88" mass="10276">MGRQILDDIDDFEEDYEENAFNIYTSFFIKKYGTGKKVFKSKKLREELASLAVKYLEDSLSAIGADIESGWSRYVLFYLNEAKKIRKS</sequence>
<proteinExistence type="predicted"/>
<accession>A0A841ZHM7</accession>
<protein>
    <submittedName>
        <fullName evidence="1">Uncharacterized protein</fullName>
    </submittedName>
</protein>
<evidence type="ECO:0000313" key="2">
    <source>
        <dbReference type="Proteomes" id="UP000559885"/>
    </source>
</evidence>
<evidence type="ECO:0000313" key="1">
    <source>
        <dbReference type="EMBL" id="MBC1520229.1"/>
    </source>
</evidence>
<comment type="caution">
    <text evidence="1">The sequence shown here is derived from an EMBL/GenBank/DDBJ whole genome shotgun (WGS) entry which is preliminary data.</text>
</comment>
<gene>
    <name evidence="1" type="ORF">HB912_01035</name>
</gene>